<dbReference type="AlphaFoldDB" id="A0A8K0MH06"/>
<organism evidence="20 21">
    <name type="scientific">Rhamnella rubrinervis</name>
    <dbReference type="NCBI Taxonomy" id="2594499"/>
    <lineage>
        <taxon>Eukaryota</taxon>
        <taxon>Viridiplantae</taxon>
        <taxon>Streptophyta</taxon>
        <taxon>Embryophyta</taxon>
        <taxon>Tracheophyta</taxon>
        <taxon>Spermatophyta</taxon>
        <taxon>Magnoliopsida</taxon>
        <taxon>eudicotyledons</taxon>
        <taxon>Gunneridae</taxon>
        <taxon>Pentapetalae</taxon>
        <taxon>rosids</taxon>
        <taxon>fabids</taxon>
        <taxon>Rosales</taxon>
        <taxon>Rhamnaceae</taxon>
        <taxon>rhamnoid group</taxon>
        <taxon>Rhamneae</taxon>
        <taxon>Rhamnella</taxon>
    </lineage>
</organism>
<dbReference type="SUPFAM" id="SSF50985">
    <property type="entry name" value="RCC1/BLIP-II"/>
    <property type="match status" value="1"/>
</dbReference>
<proteinExistence type="predicted"/>
<dbReference type="InterPro" id="IPR001245">
    <property type="entry name" value="Ser-Thr/Tyr_kinase_cat_dom"/>
</dbReference>
<dbReference type="PANTHER" id="PTHR46146">
    <property type="entry name" value="SERINE/THREONINE-PROTEIN KINASE-LIKE PROTEIN CCR4"/>
    <property type="match status" value="1"/>
</dbReference>
<dbReference type="Pfam" id="PF13540">
    <property type="entry name" value="RCC1_2"/>
    <property type="match status" value="1"/>
</dbReference>
<dbReference type="PROSITE" id="PS00108">
    <property type="entry name" value="PROTEIN_KINASE_ST"/>
    <property type="match status" value="1"/>
</dbReference>
<evidence type="ECO:0000256" key="16">
    <source>
        <dbReference type="SAM" id="MobiDB-lite"/>
    </source>
</evidence>
<dbReference type="InterPro" id="IPR000719">
    <property type="entry name" value="Prot_kinase_dom"/>
</dbReference>
<comment type="catalytic activity">
    <reaction evidence="13">
        <text>L-threonyl-[protein] + ATP = O-phospho-L-threonyl-[protein] + ADP + H(+)</text>
        <dbReference type="Rhea" id="RHEA:46608"/>
        <dbReference type="Rhea" id="RHEA-COMP:11060"/>
        <dbReference type="Rhea" id="RHEA-COMP:11605"/>
        <dbReference type="ChEBI" id="CHEBI:15378"/>
        <dbReference type="ChEBI" id="CHEBI:30013"/>
        <dbReference type="ChEBI" id="CHEBI:30616"/>
        <dbReference type="ChEBI" id="CHEBI:61977"/>
        <dbReference type="ChEBI" id="CHEBI:456216"/>
        <dbReference type="EC" id="2.7.11.1"/>
    </reaction>
</comment>
<dbReference type="EMBL" id="VOIH02000005">
    <property type="protein sequence ID" value="KAF3445385.1"/>
    <property type="molecule type" value="Genomic_DNA"/>
</dbReference>
<evidence type="ECO:0000256" key="13">
    <source>
        <dbReference type="ARBA" id="ARBA00047899"/>
    </source>
</evidence>
<feature type="signal peptide" evidence="18">
    <location>
        <begin position="1"/>
        <end position="26"/>
    </location>
</feature>
<keyword evidence="10 17" id="KW-1133">Transmembrane helix</keyword>
<evidence type="ECO:0000256" key="9">
    <source>
        <dbReference type="ARBA" id="ARBA00022840"/>
    </source>
</evidence>
<feature type="domain" description="Protein kinase" evidence="19">
    <location>
        <begin position="481"/>
        <end position="783"/>
    </location>
</feature>
<accession>A0A8K0MH06</accession>
<evidence type="ECO:0000259" key="19">
    <source>
        <dbReference type="PROSITE" id="PS50011"/>
    </source>
</evidence>
<dbReference type="InterPro" id="IPR011009">
    <property type="entry name" value="Kinase-like_dom_sf"/>
</dbReference>
<keyword evidence="5 17" id="KW-0812">Transmembrane</keyword>
<dbReference type="GO" id="GO:0016020">
    <property type="term" value="C:membrane"/>
    <property type="evidence" value="ECO:0007669"/>
    <property type="project" value="UniProtKB-SubCell"/>
</dbReference>
<feature type="region of interest" description="Disordered" evidence="16">
    <location>
        <begin position="513"/>
        <end position="532"/>
    </location>
</feature>
<gene>
    <name evidence="20" type="ORF">FNV43_RR10561</name>
</gene>
<keyword evidence="3" id="KW-0723">Serine/threonine-protein kinase</keyword>
<dbReference type="PANTHER" id="PTHR46146:SF4">
    <property type="entry name" value="SERINE_THREONINE-PROTEIN KINASE-LIKE PROTEIN CCR4"/>
    <property type="match status" value="1"/>
</dbReference>
<dbReference type="Proteomes" id="UP000796880">
    <property type="component" value="Unassembled WGS sequence"/>
</dbReference>
<dbReference type="InterPro" id="IPR017441">
    <property type="entry name" value="Protein_kinase_ATP_BS"/>
</dbReference>
<dbReference type="InterPro" id="IPR009091">
    <property type="entry name" value="RCC1/BLIP-II"/>
</dbReference>
<evidence type="ECO:0000256" key="8">
    <source>
        <dbReference type="ARBA" id="ARBA00022777"/>
    </source>
</evidence>
<feature type="region of interest" description="Disordered" evidence="16">
    <location>
        <begin position="425"/>
        <end position="444"/>
    </location>
</feature>
<comment type="subcellular location">
    <subcellularLocation>
        <location evidence="1">Membrane</location>
        <topology evidence="1">Single-pass membrane protein</topology>
    </subcellularLocation>
</comment>
<evidence type="ECO:0000256" key="14">
    <source>
        <dbReference type="ARBA" id="ARBA00048679"/>
    </source>
</evidence>
<keyword evidence="7 15" id="KW-0547">Nucleotide-binding</keyword>
<evidence type="ECO:0000313" key="20">
    <source>
        <dbReference type="EMBL" id="KAF3445385.1"/>
    </source>
</evidence>
<evidence type="ECO:0000256" key="7">
    <source>
        <dbReference type="ARBA" id="ARBA00022741"/>
    </source>
</evidence>
<evidence type="ECO:0000256" key="15">
    <source>
        <dbReference type="PROSITE-ProRule" id="PRU10141"/>
    </source>
</evidence>
<dbReference type="PROSITE" id="PS00107">
    <property type="entry name" value="PROTEIN_KINASE_ATP"/>
    <property type="match status" value="1"/>
</dbReference>
<comment type="caution">
    <text evidence="20">The sequence shown here is derived from an EMBL/GenBank/DDBJ whole genome shotgun (WGS) entry which is preliminary data.</text>
</comment>
<keyword evidence="12" id="KW-0325">Glycoprotein</keyword>
<dbReference type="GO" id="GO:0004674">
    <property type="term" value="F:protein serine/threonine kinase activity"/>
    <property type="evidence" value="ECO:0007669"/>
    <property type="project" value="UniProtKB-KW"/>
</dbReference>
<keyword evidence="21" id="KW-1185">Reference proteome</keyword>
<protein>
    <recommendedName>
        <fullName evidence="2">non-specific serine/threonine protein kinase</fullName>
        <ecNumber evidence="2">2.7.11.1</ecNumber>
    </recommendedName>
</protein>
<feature type="chain" id="PRO_5035478032" description="non-specific serine/threonine protein kinase" evidence="18">
    <location>
        <begin position="27"/>
        <end position="793"/>
    </location>
</feature>
<dbReference type="FunFam" id="1.10.510.10:FF:000569">
    <property type="entry name" value="Serine/threonine-protein kinase-like protein CCR4"/>
    <property type="match status" value="1"/>
</dbReference>
<sequence>MAIFLNNILPLFFFFLILFNIQFVNSLSTVSISETSTNQTLICALVPPNNLLKCTSYPRGTIQVHVNPNSSLTRGLVSGNGFLCALMSGSSSSFSNISILACWRFSAGNNGSTNMSYRRIYRGPALKELVAGNSHICGVVDDTSNSLECWQWPGFNSSGGRLGRNFSSIAVGEDFVCGLSSSTRNITCYGGNSAVVGQEPSGNNYSVIDAGLFHACAIAMDGSLECWGNMKGEKPTGGKFTSIALGENRSCGLHDNGRVSCWGENNFTLPENLRETYFVAIEAKRSVFCGVLSANLSLHCWGSQMLESDNFMVFNNVTPGPCRRECPPCSPPLLRYQQFCEEGLVCQPCINQYVPVPSSPPPLPSSPPPQPPINSSGNGLSNKMVAFIVVGSVGSLAMILVSVYFLSRFCKIRGCRIHDSGRLDETIENQPGRPGPTEQAQQEGPVVLPALERRLSHLISIGNGGLEEFPLQVLLDATDNFSEAHKIGTGSFGAVYRGKLNDDSGREVAIKRAEVSTSSTGRSGTKRQEDRDKDNAFVNELDFLSRLNHKHLVRLLGFYEDDKERVLVYEYMQNGSLHDHLHKLESSPLSSSWATRLKVALDAARGIEYLHVYSIPPIIHRDIKSSNILLDATWTAKVSDFGLSLMGPEEEGSHLSLLAAGTVGYMDPEYYRLQKLTHKSDVYSFGVVLLELLSGHKAIHRNEQGVPRNVVDYMVPYIVRDEVHRVLDRRVPPPTPYEIEGVAYVGYLAVDCVALEGRDRPTMSEIIGSLERALAACLAQPTLSRSSSIESLT</sequence>
<dbReference type="Gene3D" id="1.10.510.10">
    <property type="entry name" value="Transferase(Phosphotransferase) domain 1"/>
    <property type="match status" value="1"/>
</dbReference>
<dbReference type="GO" id="GO:0005524">
    <property type="term" value="F:ATP binding"/>
    <property type="evidence" value="ECO:0007669"/>
    <property type="project" value="UniProtKB-UniRule"/>
</dbReference>
<dbReference type="CDD" id="cd14066">
    <property type="entry name" value="STKc_IRAK"/>
    <property type="match status" value="1"/>
</dbReference>
<feature type="binding site" evidence="15">
    <location>
        <position position="511"/>
    </location>
    <ligand>
        <name>ATP</name>
        <dbReference type="ChEBI" id="CHEBI:30616"/>
    </ligand>
</feature>
<dbReference type="OrthoDB" id="61110at2759"/>
<evidence type="ECO:0000313" key="21">
    <source>
        <dbReference type="Proteomes" id="UP000796880"/>
    </source>
</evidence>
<keyword evidence="4" id="KW-0808">Transferase</keyword>
<evidence type="ECO:0000256" key="10">
    <source>
        <dbReference type="ARBA" id="ARBA00022989"/>
    </source>
</evidence>
<dbReference type="InterPro" id="IPR008271">
    <property type="entry name" value="Ser/Thr_kinase_AS"/>
</dbReference>
<feature type="transmembrane region" description="Helical" evidence="17">
    <location>
        <begin position="384"/>
        <end position="406"/>
    </location>
</feature>
<dbReference type="GO" id="GO:0042803">
    <property type="term" value="F:protein homodimerization activity"/>
    <property type="evidence" value="ECO:0007669"/>
    <property type="project" value="UniProtKB-ARBA"/>
</dbReference>
<comment type="catalytic activity">
    <reaction evidence="14">
        <text>L-seryl-[protein] + ATP = O-phospho-L-seryl-[protein] + ADP + H(+)</text>
        <dbReference type="Rhea" id="RHEA:17989"/>
        <dbReference type="Rhea" id="RHEA-COMP:9863"/>
        <dbReference type="Rhea" id="RHEA-COMP:11604"/>
        <dbReference type="ChEBI" id="CHEBI:15378"/>
        <dbReference type="ChEBI" id="CHEBI:29999"/>
        <dbReference type="ChEBI" id="CHEBI:30616"/>
        <dbReference type="ChEBI" id="CHEBI:83421"/>
        <dbReference type="ChEBI" id="CHEBI:456216"/>
        <dbReference type="EC" id="2.7.11.1"/>
    </reaction>
</comment>
<dbReference type="Pfam" id="PF07714">
    <property type="entry name" value="PK_Tyr_Ser-Thr"/>
    <property type="match status" value="1"/>
</dbReference>
<dbReference type="SUPFAM" id="SSF56112">
    <property type="entry name" value="Protein kinase-like (PK-like)"/>
    <property type="match status" value="1"/>
</dbReference>
<keyword evidence="11 17" id="KW-0472">Membrane</keyword>
<evidence type="ECO:0000256" key="12">
    <source>
        <dbReference type="ARBA" id="ARBA00023180"/>
    </source>
</evidence>
<evidence type="ECO:0000256" key="1">
    <source>
        <dbReference type="ARBA" id="ARBA00004167"/>
    </source>
</evidence>
<keyword evidence="8" id="KW-0418">Kinase</keyword>
<reference evidence="20" key="1">
    <citation type="submission" date="2020-03" db="EMBL/GenBank/DDBJ databases">
        <title>A high-quality chromosome-level genome assembly of a woody plant with both climbing and erect habits, Rhamnella rubrinervis.</title>
        <authorList>
            <person name="Lu Z."/>
            <person name="Yang Y."/>
            <person name="Zhu X."/>
            <person name="Sun Y."/>
        </authorList>
    </citation>
    <scope>NUCLEOTIDE SEQUENCE</scope>
    <source>
        <strain evidence="20">BYM</strain>
        <tissue evidence="20">Leaf</tissue>
    </source>
</reference>
<dbReference type="SMART" id="SM00220">
    <property type="entry name" value="S_TKc"/>
    <property type="match status" value="1"/>
</dbReference>
<dbReference type="EC" id="2.7.11.1" evidence="2"/>
<evidence type="ECO:0000256" key="2">
    <source>
        <dbReference type="ARBA" id="ARBA00012513"/>
    </source>
</evidence>
<evidence type="ECO:0000256" key="4">
    <source>
        <dbReference type="ARBA" id="ARBA00022679"/>
    </source>
</evidence>
<keyword evidence="6 18" id="KW-0732">Signal</keyword>
<keyword evidence="9 15" id="KW-0067">ATP-binding</keyword>
<evidence type="ECO:0000256" key="17">
    <source>
        <dbReference type="SAM" id="Phobius"/>
    </source>
</evidence>
<evidence type="ECO:0000256" key="6">
    <source>
        <dbReference type="ARBA" id="ARBA00022729"/>
    </source>
</evidence>
<dbReference type="PROSITE" id="PS50011">
    <property type="entry name" value="PROTEIN_KINASE_DOM"/>
    <property type="match status" value="1"/>
</dbReference>
<evidence type="ECO:0000256" key="5">
    <source>
        <dbReference type="ARBA" id="ARBA00022692"/>
    </source>
</evidence>
<evidence type="ECO:0000256" key="3">
    <source>
        <dbReference type="ARBA" id="ARBA00022527"/>
    </source>
</evidence>
<evidence type="ECO:0000256" key="11">
    <source>
        <dbReference type="ARBA" id="ARBA00023136"/>
    </source>
</evidence>
<name>A0A8K0MH06_9ROSA</name>
<evidence type="ECO:0000256" key="18">
    <source>
        <dbReference type="SAM" id="SignalP"/>
    </source>
</evidence>
<dbReference type="Gene3D" id="3.30.200.20">
    <property type="entry name" value="Phosphorylase Kinase, domain 1"/>
    <property type="match status" value="1"/>
</dbReference>
<dbReference type="Gene3D" id="2.130.10.30">
    <property type="entry name" value="Regulator of chromosome condensation 1/beta-lactamase-inhibitor protein II"/>
    <property type="match status" value="1"/>
</dbReference>